<evidence type="ECO:0000313" key="1">
    <source>
        <dbReference type="EMBL" id="KAK4022324.1"/>
    </source>
</evidence>
<organism evidence="1 2">
    <name type="scientific">Daphnia magna</name>
    <dbReference type="NCBI Taxonomy" id="35525"/>
    <lineage>
        <taxon>Eukaryota</taxon>
        <taxon>Metazoa</taxon>
        <taxon>Ecdysozoa</taxon>
        <taxon>Arthropoda</taxon>
        <taxon>Crustacea</taxon>
        <taxon>Branchiopoda</taxon>
        <taxon>Diplostraca</taxon>
        <taxon>Cladocera</taxon>
        <taxon>Anomopoda</taxon>
        <taxon>Daphniidae</taxon>
        <taxon>Daphnia</taxon>
    </lineage>
</organism>
<name>A0ABR0AB16_9CRUS</name>
<evidence type="ECO:0000313" key="2">
    <source>
        <dbReference type="Proteomes" id="UP001234178"/>
    </source>
</evidence>
<dbReference type="Proteomes" id="UP001234178">
    <property type="component" value="Unassembled WGS sequence"/>
</dbReference>
<protein>
    <submittedName>
        <fullName evidence="1">Uncharacterized protein</fullName>
    </submittedName>
</protein>
<accession>A0ABR0AB16</accession>
<sequence length="137" mass="15437">MKLKGRAVTHQMKRVLFLLPATPPPSPHVCVRQSTLSFPVCDLTFLFAIFPDVAIDRTKQKIISLATTSTLLSSHVAESLNWVKCIKRLAVFTQTLPSRLARPTFASSISTQSFVLPLCRKIVVEQLLLRFVLRYVQ</sequence>
<gene>
    <name evidence="1" type="ORF">OUZ56_007795</name>
</gene>
<keyword evidence="2" id="KW-1185">Reference proteome</keyword>
<comment type="caution">
    <text evidence="1">The sequence shown here is derived from an EMBL/GenBank/DDBJ whole genome shotgun (WGS) entry which is preliminary data.</text>
</comment>
<proteinExistence type="predicted"/>
<reference evidence="1 2" key="1">
    <citation type="journal article" date="2023" name="Nucleic Acids Res.">
        <title>The hologenome of Daphnia magna reveals possible DNA methylation and microbiome-mediated evolution of the host genome.</title>
        <authorList>
            <person name="Chaturvedi A."/>
            <person name="Li X."/>
            <person name="Dhandapani V."/>
            <person name="Marshall H."/>
            <person name="Kissane S."/>
            <person name="Cuenca-Cambronero M."/>
            <person name="Asole G."/>
            <person name="Calvet F."/>
            <person name="Ruiz-Romero M."/>
            <person name="Marangio P."/>
            <person name="Guigo R."/>
            <person name="Rago D."/>
            <person name="Mirbahai L."/>
            <person name="Eastwood N."/>
            <person name="Colbourne J.K."/>
            <person name="Zhou J."/>
            <person name="Mallon E."/>
            <person name="Orsini L."/>
        </authorList>
    </citation>
    <scope>NUCLEOTIDE SEQUENCE [LARGE SCALE GENOMIC DNA]</scope>
    <source>
        <strain evidence="1">LRV0_1</strain>
    </source>
</reference>
<dbReference type="EMBL" id="JAOYFB010000037">
    <property type="protein sequence ID" value="KAK4022324.1"/>
    <property type="molecule type" value="Genomic_DNA"/>
</dbReference>